<dbReference type="InterPro" id="IPR029063">
    <property type="entry name" value="SAM-dependent_MTases_sf"/>
</dbReference>
<dbReference type="SUPFAM" id="SSF53335">
    <property type="entry name" value="S-adenosyl-L-methionine-dependent methyltransferases"/>
    <property type="match status" value="1"/>
</dbReference>
<reference evidence="2" key="1">
    <citation type="journal article" date="2020" name="mSystems">
        <title>Genome- and Community-Level Interaction Insights into Carbon Utilization and Element Cycling Functions of Hydrothermarchaeota in Hydrothermal Sediment.</title>
        <authorList>
            <person name="Zhou Z."/>
            <person name="Liu Y."/>
            <person name="Xu W."/>
            <person name="Pan J."/>
            <person name="Luo Z.H."/>
            <person name="Li M."/>
        </authorList>
    </citation>
    <scope>NUCLEOTIDE SEQUENCE [LARGE SCALE GENOMIC DNA]</scope>
    <source>
        <strain evidence="2">SpSt-339</strain>
    </source>
</reference>
<evidence type="ECO:0000313" key="2">
    <source>
        <dbReference type="EMBL" id="HEN15991.1"/>
    </source>
</evidence>
<proteinExistence type="predicted"/>
<dbReference type="AlphaFoldDB" id="A0A7C2NXZ5"/>
<dbReference type="EMBL" id="DSOK01000307">
    <property type="protein sequence ID" value="HEN15991.1"/>
    <property type="molecule type" value="Genomic_DNA"/>
</dbReference>
<dbReference type="InterPro" id="IPR041698">
    <property type="entry name" value="Methyltransf_25"/>
</dbReference>
<dbReference type="Pfam" id="PF13649">
    <property type="entry name" value="Methyltransf_25"/>
    <property type="match status" value="1"/>
</dbReference>
<organism evidence="2">
    <name type="scientific">Schlesneria paludicola</name>
    <dbReference type="NCBI Taxonomy" id="360056"/>
    <lineage>
        <taxon>Bacteria</taxon>
        <taxon>Pseudomonadati</taxon>
        <taxon>Planctomycetota</taxon>
        <taxon>Planctomycetia</taxon>
        <taxon>Planctomycetales</taxon>
        <taxon>Planctomycetaceae</taxon>
        <taxon>Schlesneria</taxon>
    </lineage>
</organism>
<feature type="domain" description="Methyltransferase" evidence="1">
    <location>
        <begin position="43"/>
        <end position="135"/>
    </location>
</feature>
<accession>A0A7C2NXZ5</accession>
<comment type="caution">
    <text evidence="2">The sequence shown here is derived from an EMBL/GenBank/DDBJ whole genome shotgun (WGS) entry which is preliminary data.</text>
</comment>
<keyword evidence="2" id="KW-0489">Methyltransferase</keyword>
<dbReference type="Gene3D" id="3.40.50.150">
    <property type="entry name" value="Vaccinia Virus protein VP39"/>
    <property type="match status" value="1"/>
</dbReference>
<dbReference type="CDD" id="cd02440">
    <property type="entry name" value="AdoMet_MTases"/>
    <property type="match status" value="1"/>
</dbReference>
<gene>
    <name evidence="2" type="ORF">ENQ76_11055</name>
</gene>
<protein>
    <submittedName>
        <fullName evidence="2">Class I SAM-dependent methyltransferase</fullName>
    </submittedName>
</protein>
<evidence type="ECO:0000259" key="1">
    <source>
        <dbReference type="Pfam" id="PF13649"/>
    </source>
</evidence>
<sequence length="255" mass="28343">MNPAEYHRMAAVEREHWWYCGLRDLIARLLRKYALTEAKPLAVLDAGCGTGENLRLLREVLSPAYLGGFDLSPLALEYAVQNNPDVDVYQSDICQPELHASEFDVILSCDVIYIPGLTCAMPGLERLAAALRPGGRFLLNLPAYNWMRSRHDVAVHTSQRFTRGDVRRLFEALGLVPEVLTYRLCELFPLVLAARLPSMLWPPKDAEQALSDVALPGRRVNAALRSVLYAENAAIVAGWSLPWGSSVFAVGRKPS</sequence>
<dbReference type="GO" id="GO:0032259">
    <property type="term" value="P:methylation"/>
    <property type="evidence" value="ECO:0007669"/>
    <property type="project" value="UniProtKB-KW"/>
</dbReference>
<keyword evidence="2" id="KW-0808">Transferase</keyword>
<name>A0A7C2NXZ5_9PLAN</name>
<dbReference type="GO" id="GO:0008168">
    <property type="term" value="F:methyltransferase activity"/>
    <property type="evidence" value="ECO:0007669"/>
    <property type="project" value="UniProtKB-KW"/>
</dbReference>
<dbReference type="PANTHER" id="PTHR43464:SF94">
    <property type="entry name" value="MALONYL-[ACYL-CARRIER PROTEIN] O-METHYLTRANSFERASE"/>
    <property type="match status" value="1"/>
</dbReference>
<dbReference type="PANTHER" id="PTHR43464">
    <property type="entry name" value="METHYLTRANSFERASE"/>
    <property type="match status" value="1"/>
</dbReference>